<evidence type="ECO:0000259" key="1">
    <source>
        <dbReference type="Pfam" id="PF00651"/>
    </source>
</evidence>
<sequence>MFFNNHVESLPKIPLFTDDDDDFVKVDYTNKLFHQSYASFNDLRMKCQLCDVVLVAEGRRLSAHKVR</sequence>
<protein>
    <recommendedName>
        <fullName evidence="1">BTB domain-containing protein</fullName>
    </recommendedName>
</protein>
<dbReference type="InterPro" id="IPR000210">
    <property type="entry name" value="BTB/POZ_dom"/>
</dbReference>
<keyword evidence="3" id="KW-1185">Reference proteome</keyword>
<name>A0A8S1HNJ0_9PELO</name>
<gene>
    <name evidence="2" type="ORF">CAUJ_LOCUS13328</name>
</gene>
<evidence type="ECO:0000313" key="2">
    <source>
        <dbReference type="EMBL" id="CAD6197419.1"/>
    </source>
</evidence>
<comment type="caution">
    <text evidence="2">The sequence shown here is derived from an EMBL/GenBank/DDBJ whole genome shotgun (WGS) entry which is preliminary data.</text>
</comment>
<dbReference type="Proteomes" id="UP000835052">
    <property type="component" value="Unassembled WGS sequence"/>
</dbReference>
<organism evidence="2 3">
    <name type="scientific">Caenorhabditis auriculariae</name>
    <dbReference type="NCBI Taxonomy" id="2777116"/>
    <lineage>
        <taxon>Eukaryota</taxon>
        <taxon>Metazoa</taxon>
        <taxon>Ecdysozoa</taxon>
        <taxon>Nematoda</taxon>
        <taxon>Chromadorea</taxon>
        <taxon>Rhabditida</taxon>
        <taxon>Rhabditina</taxon>
        <taxon>Rhabditomorpha</taxon>
        <taxon>Rhabditoidea</taxon>
        <taxon>Rhabditidae</taxon>
        <taxon>Peloderinae</taxon>
        <taxon>Caenorhabditis</taxon>
    </lineage>
</organism>
<evidence type="ECO:0000313" key="3">
    <source>
        <dbReference type="Proteomes" id="UP000835052"/>
    </source>
</evidence>
<dbReference type="InterPro" id="IPR011333">
    <property type="entry name" value="SKP1/BTB/POZ_sf"/>
</dbReference>
<dbReference type="Pfam" id="PF00651">
    <property type="entry name" value="BTB"/>
    <property type="match status" value="1"/>
</dbReference>
<feature type="domain" description="BTB" evidence="1">
    <location>
        <begin position="40"/>
        <end position="66"/>
    </location>
</feature>
<dbReference type="EMBL" id="CAJGYM010000093">
    <property type="protein sequence ID" value="CAD6197419.1"/>
    <property type="molecule type" value="Genomic_DNA"/>
</dbReference>
<dbReference type="AlphaFoldDB" id="A0A8S1HNJ0"/>
<reference evidence="2" key="1">
    <citation type="submission" date="2020-10" db="EMBL/GenBank/DDBJ databases">
        <authorList>
            <person name="Kikuchi T."/>
        </authorList>
    </citation>
    <scope>NUCLEOTIDE SEQUENCE</scope>
    <source>
        <strain evidence="2">NKZ352</strain>
    </source>
</reference>
<accession>A0A8S1HNJ0</accession>
<dbReference type="OrthoDB" id="20684at2759"/>
<dbReference type="SUPFAM" id="SSF54695">
    <property type="entry name" value="POZ domain"/>
    <property type="match status" value="1"/>
</dbReference>
<proteinExistence type="predicted"/>